<dbReference type="RefSeq" id="WP_167226647.1">
    <property type="nucleotide sequence ID" value="NZ_JAAQPH010000013.1"/>
</dbReference>
<evidence type="ECO:0000313" key="2">
    <source>
        <dbReference type="EMBL" id="NIA70234.1"/>
    </source>
</evidence>
<evidence type="ECO:0000256" key="1">
    <source>
        <dbReference type="SAM" id="MobiDB-lite"/>
    </source>
</evidence>
<name>A0A967EZG9_9PROT</name>
<accession>A0A967EZG9</accession>
<dbReference type="Proteomes" id="UP000761264">
    <property type="component" value="Unassembled WGS sequence"/>
</dbReference>
<dbReference type="AlphaFoldDB" id="A0A967EZG9"/>
<comment type="caution">
    <text evidence="2">The sequence shown here is derived from an EMBL/GenBank/DDBJ whole genome shotgun (WGS) entry which is preliminary data.</text>
</comment>
<protein>
    <submittedName>
        <fullName evidence="2">Uncharacterized protein</fullName>
    </submittedName>
</protein>
<keyword evidence="3" id="KW-1185">Reference proteome</keyword>
<evidence type="ECO:0000313" key="3">
    <source>
        <dbReference type="Proteomes" id="UP000761264"/>
    </source>
</evidence>
<reference evidence="2" key="1">
    <citation type="submission" date="2020-03" db="EMBL/GenBank/DDBJ databases">
        <title>Genome of Pelagibius litoralis DSM 21314T.</title>
        <authorList>
            <person name="Wang G."/>
        </authorList>
    </citation>
    <scope>NUCLEOTIDE SEQUENCE</scope>
    <source>
        <strain evidence="2">DSM 21314</strain>
    </source>
</reference>
<dbReference type="EMBL" id="JAAQPH010000013">
    <property type="protein sequence ID" value="NIA70234.1"/>
    <property type="molecule type" value="Genomic_DNA"/>
</dbReference>
<gene>
    <name evidence="2" type="ORF">HBA54_16630</name>
</gene>
<organism evidence="2 3">
    <name type="scientific">Pelagibius litoralis</name>
    <dbReference type="NCBI Taxonomy" id="374515"/>
    <lineage>
        <taxon>Bacteria</taxon>
        <taxon>Pseudomonadati</taxon>
        <taxon>Pseudomonadota</taxon>
        <taxon>Alphaproteobacteria</taxon>
        <taxon>Rhodospirillales</taxon>
        <taxon>Rhodovibrionaceae</taxon>
        <taxon>Pelagibius</taxon>
    </lineage>
</organism>
<proteinExistence type="predicted"/>
<sequence>MGDRGFREAPGSRPRGSSPFCEGKTAGRRVNAELLRSQIGSLLKGRLPDGWIHQAITPGMPLGQADEKEHPDIIVISPAGRCYFLFTKAPADRWWDGDLRRVSAEALTVGESALMTRLKRGGYGVRAVWSIKDVERALANWGCTLRRGPAGLSREAARVGEAGRKNSTRAKLGLRFDKENRDDRP</sequence>
<feature type="region of interest" description="Disordered" evidence="1">
    <location>
        <begin position="1"/>
        <end position="24"/>
    </location>
</feature>